<accession>A0A485P0J2</accession>
<dbReference type="PRINTS" id="PR00301">
    <property type="entry name" value="HEATSHOCK70"/>
</dbReference>
<keyword evidence="3" id="KW-0067">ATP-binding</keyword>
<dbReference type="Pfam" id="PF00012">
    <property type="entry name" value="HSP70"/>
    <property type="match status" value="1"/>
</dbReference>
<dbReference type="Gene3D" id="2.60.34.10">
    <property type="entry name" value="Substrate Binding Domain Of DNAk, Chain A, domain 1"/>
    <property type="match status" value="2"/>
</dbReference>
<dbReference type="PANTHER" id="PTHR19375">
    <property type="entry name" value="HEAT SHOCK PROTEIN 70KDA"/>
    <property type="match status" value="1"/>
</dbReference>
<evidence type="ECO:0000313" key="4">
    <source>
        <dbReference type="EMBL" id="VFV37759.1"/>
    </source>
</evidence>
<keyword evidence="5" id="KW-1185">Reference proteome</keyword>
<dbReference type="GO" id="GO:0140662">
    <property type="term" value="F:ATP-dependent protein folding chaperone"/>
    <property type="evidence" value="ECO:0007669"/>
    <property type="project" value="InterPro"/>
</dbReference>
<dbReference type="GO" id="GO:0005524">
    <property type="term" value="F:ATP binding"/>
    <property type="evidence" value="ECO:0007669"/>
    <property type="project" value="UniProtKB-KW"/>
</dbReference>
<organism evidence="4 5">
    <name type="scientific">Lynx pardinus</name>
    <name type="common">Iberian lynx</name>
    <name type="synonym">Felis pardina</name>
    <dbReference type="NCBI Taxonomy" id="191816"/>
    <lineage>
        <taxon>Eukaryota</taxon>
        <taxon>Metazoa</taxon>
        <taxon>Chordata</taxon>
        <taxon>Craniata</taxon>
        <taxon>Vertebrata</taxon>
        <taxon>Euteleostomi</taxon>
        <taxon>Mammalia</taxon>
        <taxon>Eutheria</taxon>
        <taxon>Laurasiatheria</taxon>
        <taxon>Carnivora</taxon>
        <taxon>Feliformia</taxon>
        <taxon>Felidae</taxon>
        <taxon>Felinae</taxon>
        <taxon>Lynx</taxon>
    </lineage>
</organism>
<evidence type="ECO:0000256" key="1">
    <source>
        <dbReference type="ARBA" id="ARBA00007381"/>
    </source>
</evidence>
<proteinExistence type="inferred from homology"/>
<dbReference type="InterPro" id="IPR029047">
    <property type="entry name" value="HSP70_peptide-bd_sf"/>
</dbReference>
<evidence type="ECO:0000313" key="5">
    <source>
        <dbReference type="Proteomes" id="UP000386466"/>
    </source>
</evidence>
<reference evidence="4 5" key="1">
    <citation type="submission" date="2019-01" db="EMBL/GenBank/DDBJ databases">
        <authorList>
            <person name="Alioto T."/>
            <person name="Alioto T."/>
        </authorList>
    </citation>
    <scope>NUCLEOTIDE SEQUENCE [LARGE SCALE GENOMIC DNA]</scope>
</reference>
<dbReference type="InterPro" id="IPR013126">
    <property type="entry name" value="Hsp_70_fam"/>
</dbReference>
<comment type="similarity">
    <text evidence="1">Belongs to the heat shock protein 70 family.</text>
</comment>
<dbReference type="SUPFAM" id="SSF100920">
    <property type="entry name" value="Heat shock protein 70kD (HSP70), peptide-binding domain"/>
    <property type="match status" value="1"/>
</dbReference>
<sequence length="118" mass="12966">MNKSINSDKAVAYGVAVQAAVLSGDKFENVKDLLLLDVTPSLSFETSGGVVTVLIKCNTTKQMRTFTTYSDNQIEVTFDIDHNGILGVSAVDKSMEKENKFTTSNYKGHLSKEDIEHM</sequence>
<dbReference type="AlphaFoldDB" id="A0A485P0J2"/>
<protein>
    <submittedName>
        <fullName evidence="4">Uncharacterized protein</fullName>
    </submittedName>
</protein>
<keyword evidence="2" id="KW-0547">Nucleotide-binding</keyword>
<evidence type="ECO:0000256" key="2">
    <source>
        <dbReference type="ARBA" id="ARBA00022741"/>
    </source>
</evidence>
<dbReference type="EMBL" id="CAAGRJ010024896">
    <property type="protein sequence ID" value="VFV37759.1"/>
    <property type="molecule type" value="Genomic_DNA"/>
</dbReference>
<name>A0A485P0J2_LYNPA</name>
<evidence type="ECO:0000256" key="3">
    <source>
        <dbReference type="ARBA" id="ARBA00022840"/>
    </source>
</evidence>
<feature type="non-terminal residue" evidence="4">
    <location>
        <position position="118"/>
    </location>
</feature>
<dbReference type="Proteomes" id="UP000386466">
    <property type="component" value="Unassembled WGS sequence"/>
</dbReference>
<gene>
    <name evidence="4" type="ORF">LYPA_23C001121</name>
</gene>